<feature type="transmembrane region" description="Helical" evidence="2">
    <location>
        <begin position="37"/>
        <end position="59"/>
    </location>
</feature>
<evidence type="ECO:0000256" key="1">
    <source>
        <dbReference type="SAM" id="MobiDB-lite"/>
    </source>
</evidence>
<gene>
    <name evidence="3" type="ORF">M5K25_006874</name>
</gene>
<dbReference type="AlphaFoldDB" id="A0ABD0VCA0"/>
<accession>A0ABD0VCA0</accession>
<evidence type="ECO:0000313" key="3">
    <source>
        <dbReference type="EMBL" id="KAL0922847.1"/>
    </source>
</evidence>
<feature type="compositionally biased region" description="Basic and acidic residues" evidence="1">
    <location>
        <begin position="131"/>
        <end position="146"/>
    </location>
</feature>
<keyword evidence="4" id="KW-1185">Reference proteome</keyword>
<dbReference type="EMBL" id="JANQDX010000006">
    <property type="protein sequence ID" value="KAL0922847.1"/>
    <property type="molecule type" value="Genomic_DNA"/>
</dbReference>
<feature type="compositionally biased region" description="Polar residues" evidence="1">
    <location>
        <begin position="148"/>
        <end position="157"/>
    </location>
</feature>
<keyword evidence="2" id="KW-1133">Transmembrane helix</keyword>
<name>A0ABD0VCA0_DENTH</name>
<sequence length="170" mass="19309">MVHLYLTPRSFYLTLRLLGLPPFAELRGCKMERHKVLLLYFSGPMAPALASGFALNAVWVSDGDLLHSGFYFMSVVDDIVLGSFGKKKTVLVSKDHVLCLHQEGEKGFQMQKSGHMKNNCPNLKIPPIEEKDKNKPIIKMSNDKKQKNSWADLTSKSSDQELDNEYFIFK</sequence>
<keyword evidence="2" id="KW-0472">Membrane</keyword>
<protein>
    <submittedName>
        <fullName evidence="3">Uncharacterized protein</fullName>
    </submittedName>
</protein>
<keyword evidence="2" id="KW-0812">Transmembrane</keyword>
<evidence type="ECO:0000313" key="4">
    <source>
        <dbReference type="Proteomes" id="UP001552299"/>
    </source>
</evidence>
<reference evidence="3 4" key="1">
    <citation type="journal article" date="2024" name="Plant Biotechnol. J.">
        <title>Dendrobium thyrsiflorum genome and its molecular insights into genes involved in important horticultural traits.</title>
        <authorList>
            <person name="Chen B."/>
            <person name="Wang J.Y."/>
            <person name="Zheng P.J."/>
            <person name="Li K.L."/>
            <person name="Liang Y.M."/>
            <person name="Chen X.F."/>
            <person name="Zhang C."/>
            <person name="Zhao X."/>
            <person name="He X."/>
            <person name="Zhang G.Q."/>
            <person name="Liu Z.J."/>
            <person name="Xu Q."/>
        </authorList>
    </citation>
    <scope>NUCLEOTIDE SEQUENCE [LARGE SCALE GENOMIC DNA]</scope>
    <source>
        <strain evidence="3">GZMU011</strain>
    </source>
</reference>
<evidence type="ECO:0000256" key="2">
    <source>
        <dbReference type="SAM" id="Phobius"/>
    </source>
</evidence>
<feature type="region of interest" description="Disordered" evidence="1">
    <location>
        <begin position="131"/>
        <end position="157"/>
    </location>
</feature>
<dbReference type="Proteomes" id="UP001552299">
    <property type="component" value="Unassembled WGS sequence"/>
</dbReference>
<proteinExistence type="predicted"/>
<comment type="caution">
    <text evidence="3">The sequence shown here is derived from an EMBL/GenBank/DDBJ whole genome shotgun (WGS) entry which is preliminary data.</text>
</comment>
<organism evidence="3 4">
    <name type="scientific">Dendrobium thyrsiflorum</name>
    <name type="common">Pinecone-like raceme dendrobium</name>
    <name type="synonym">Orchid</name>
    <dbReference type="NCBI Taxonomy" id="117978"/>
    <lineage>
        <taxon>Eukaryota</taxon>
        <taxon>Viridiplantae</taxon>
        <taxon>Streptophyta</taxon>
        <taxon>Embryophyta</taxon>
        <taxon>Tracheophyta</taxon>
        <taxon>Spermatophyta</taxon>
        <taxon>Magnoliopsida</taxon>
        <taxon>Liliopsida</taxon>
        <taxon>Asparagales</taxon>
        <taxon>Orchidaceae</taxon>
        <taxon>Epidendroideae</taxon>
        <taxon>Malaxideae</taxon>
        <taxon>Dendrobiinae</taxon>
        <taxon>Dendrobium</taxon>
    </lineage>
</organism>